<sequence length="250" mass="26710">MTNILFKISGALIALSMLAACGAGDRLKNIGQAPALTSIESPTEKVGYRAVQMPMGKKQTRKKYAASLWSQGSGTFFGDNRAADVGDIVTINIDISDRAKIANTTTRGRTSNEEFGIDAFGGIIQGIANAVPDLGLDPSKLVGFGNTSKSTGNGSVNRQESLNLKVAAVIIQKLPNGNLVIEGRQEVRVNFEVRELIIAGIVRPSDVKSDNTIDSSRIAEARISYGGRGQISDMQQPRYGQQVLDVLLPF</sequence>
<keyword evidence="9" id="KW-0282">Flagellum</keyword>
<evidence type="ECO:0000256" key="1">
    <source>
        <dbReference type="ARBA" id="ARBA00002591"/>
    </source>
</evidence>
<dbReference type="PANTHER" id="PTHR34933:SF1">
    <property type="entry name" value="FLAGELLAR L-RING PROTEIN"/>
    <property type="match status" value="1"/>
</dbReference>
<dbReference type="NCBIfam" id="NF001305">
    <property type="entry name" value="PRK00249.1-5"/>
    <property type="match status" value="1"/>
</dbReference>
<feature type="signal peptide" evidence="8">
    <location>
        <begin position="1"/>
        <end position="22"/>
    </location>
</feature>
<evidence type="ECO:0000313" key="9">
    <source>
        <dbReference type="EMBL" id="PCJ00768.1"/>
    </source>
</evidence>
<comment type="subunit">
    <text evidence="7">The basal body constitutes a major portion of the flagellar organelle and consists of four rings (L,P,S, and M) mounted on a central rod.</text>
</comment>
<dbReference type="GO" id="GO:0071973">
    <property type="term" value="P:bacterial-type flagellum-dependent cell motility"/>
    <property type="evidence" value="ECO:0007669"/>
    <property type="project" value="InterPro"/>
</dbReference>
<dbReference type="PROSITE" id="PS51257">
    <property type="entry name" value="PROKAR_LIPOPROTEIN"/>
    <property type="match status" value="1"/>
</dbReference>
<accession>A0A2A4Z2I0</accession>
<evidence type="ECO:0000256" key="4">
    <source>
        <dbReference type="ARBA" id="ARBA00023136"/>
    </source>
</evidence>
<keyword evidence="4 7" id="KW-0472">Membrane</keyword>
<comment type="similarity">
    <text evidence="2 7">Belongs to the FlgH family.</text>
</comment>
<gene>
    <name evidence="7" type="primary">flgH</name>
    <name evidence="9" type="ORF">COB13_09160</name>
</gene>
<dbReference type="PRINTS" id="PR01008">
    <property type="entry name" value="FLGLRINGFLGH"/>
</dbReference>
<feature type="chain" id="PRO_5013309037" description="Flagellar L-ring protein" evidence="8">
    <location>
        <begin position="23"/>
        <end position="250"/>
    </location>
</feature>
<evidence type="ECO:0000256" key="3">
    <source>
        <dbReference type="ARBA" id="ARBA00022729"/>
    </source>
</evidence>
<dbReference type="GO" id="GO:0003774">
    <property type="term" value="F:cytoskeletal motor activity"/>
    <property type="evidence" value="ECO:0007669"/>
    <property type="project" value="InterPro"/>
</dbReference>
<protein>
    <recommendedName>
        <fullName evidence="7">Flagellar L-ring protein</fullName>
    </recommendedName>
    <alternativeName>
        <fullName evidence="7">Basal body L-ring protein</fullName>
    </alternativeName>
</protein>
<organism evidence="9">
    <name type="scientific">OCS116 cluster bacterium</name>
    <dbReference type="NCBI Taxonomy" id="2030921"/>
    <lineage>
        <taxon>Bacteria</taxon>
        <taxon>Pseudomonadati</taxon>
        <taxon>Pseudomonadota</taxon>
        <taxon>Alphaproteobacteria</taxon>
        <taxon>OCS116 cluster</taxon>
    </lineage>
</organism>
<dbReference type="InterPro" id="IPR000527">
    <property type="entry name" value="Flag_Lring"/>
</dbReference>
<evidence type="ECO:0000256" key="2">
    <source>
        <dbReference type="ARBA" id="ARBA00006929"/>
    </source>
</evidence>
<dbReference type="EMBL" id="NVUS01000010">
    <property type="protein sequence ID" value="PCJ00768.1"/>
    <property type="molecule type" value="Genomic_DNA"/>
</dbReference>
<evidence type="ECO:0000256" key="6">
    <source>
        <dbReference type="ARBA" id="ARBA00023237"/>
    </source>
</evidence>
<evidence type="ECO:0000256" key="5">
    <source>
        <dbReference type="ARBA" id="ARBA00023143"/>
    </source>
</evidence>
<name>A0A2A4Z2I0_9PROT</name>
<keyword evidence="7" id="KW-0449">Lipoprotein</keyword>
<proteinExistence type="inferred from homology"/>
<reference evidence="9" key="2">
    <citation type="journal article" date="2018" name="ISME J.">
        <title>A dynamic microbial community with high functional redundancy inhabits the cold, oxic subseafloor aquifer.</title>
        <authorList>
            <person name="Tully B.J."/>
            <person name="Wheat C.G."/>
            <person name="Glazer B.T."/>
            <person name="Huber J.A."/>
        </authorList>
    </citation>
    <scope>NUCLEOTIDE SEQUENCE</scope>
    <source>
        <strain evidence="9">NORP83</strain>
    </source>
</reference>
<dbReference type="Pfam" id="PF02107">
    <property type="entry name" value="FlgH"/>
    <property type="match status" value="1"/>
</dbReference>
<dbReference type="AlphaFoldDB" id="A0A2A4Z2I0"/>
<reference key="1">
    <citation type="submission" date="2017-08" db="EMBL/GenBank/DDBJ databases">
        <title>A dynamic microbial community with high functional redundancy inhabits the cold, oxic subseafloor aquifer.</title>
        <authorList>
            <person name="Tully B.J."/>
            <person name="Wheat C.G."/>
            <person name="Glazer B.T."/>
            <person name="Huber J.A."/>
        </authorList>
    </citation>
    <scope>NUCLEOTIDE SEQUENCE [LARGE SCALE GENOMIC DNA]</scope>
</reference>
<keyword evidence="9" id="KW-0966">Cell projection</keyword>
<comment type="function">
    <text evidence="1 7">Assembles around the rod to form the L-ring and probably protects the motor/basal body from shearing forces during rotation.</text>
</comment>
<dbReference type="GO" id="GO:0009427">
    <property type="term" value="C:bacterial-type flagellum basal body, distal rod, L ring"/>
    <property type="evidence" value="ECO:0007669"/>
    <property type="project" value="InterPro"/>
</dbReference>
<comment type="caution">
    <text evidence="9">The sequence shown here is derived from an EMBL/GenBank/DDBJ whole genome shotgun (WGS) entry which is preliminary data.</text>
</comment>
<keyword evidence="3 7" id="KW-0732">Signal</keyword>
<comment type="subcellular location">
    <subcellularLocation>
        <location evidence="7">Cell outer membrane</location>
        <topology evidence="7">Lipid-anchor</topology>
    </subcellularLocation>
    <subcellularLocation>
        <location evidence="7">Bacterial flagellum basal body</location>
    </subcellularLocation>
</comment>
<dbReference type="PANTHER" id="PTHR34933">
    <property type="entry name" value="FLAGELLAR L-RING PROTEIN"/>
    <property type="match status" value="1"/>
</dbReference>
<evidence type="ECO:0000256" key="7">
    <source>
        <dbReference type="HAMAP-Rule" id="MF_00415"/>
    </source>
</evidence>
<keyword evidence="6 7" id="KW-0998">Cell outer membrane</keyword>
<evidence type="ECO:0000256" key="8">
    <source>
        <dbReference type="SAM" id="SignalP"/>
    </source>
</evidence>
<dbReference type="GO" id="GO:0009279">
    <property type="term" value="C:cell outer membrane"/>
    <property type="evidence" value="ECO:0007669"/>
    <property type="project" value="UniProtKB-SubCell"/>
</dbReference>
<dbReference type="HAMAP" id="MF_00415">
    <property type="entry name" value="FlgH"/>
    <property type="match status" value="1"/>
</dbReference>
<keyword evidence="5 7" id="KW-0975">Bacterial flagellum</keyword>
<keyword evidence="9" id="KW-0969">Cilium</keyword>